<dbReference type="InterPro" id="IPR008928">
    <property type="entry name" value="6-hairpin_glycosidase_sf"/>
</dbReference>
<gene>
    <name evidence="3" type="ORF">CR203_13935</name>
</gene>
<dbReference type="Gene3D" id="2.60.420.10">
    <property type="entry name" value="Maltose phosphorylase, domain 3"/>
    <property type="match status" value="1"/>
</dbReference>
<accession>A0A3A9KBH2</accession>
<dbReference type="Proteomes" id="UP000281498">
    <property type="component" value="Unassembled WGS sequence"/>
</dbReference>
<feature type="domain" description="Alpha-rhamnosidase-like N-terminal" evidence="2">
    <location>
        <begin position="52"/>
        <end position="243"/>
    </location>
</feature>
<dbReference type="Pfam" id="PF21209">
    <property type="entry name" value="Bac_rhamnosid-like_N"/>
    <property type="match status" value="1"/>
</dbReference>
<evidence type="ECO:0000313" key="4">
    <source>
        <dbReference type="Proteomes" id="UP000281498"/>
    </source>
</evidence>
<dbReference type="InterPro" id="IPR048932">
    <property type="entry name" value="Rhamnosid-like_N_bacteroidetes"/>
</dbReference>
<evidence type="ECO:0000259" key="1">
    <source>
        <dbReference type="Pfam" id="PF17389"/>
    </source>
</evidence>
<dbReference type="Pfam" id="PF17389">
    <property type="entry name" value="Bac_rhamnosid6H"/>
    <property type="match status" value="1"/>
</dbReference>
<dbReference type="InterPro" id="IPR012341">
    <property type="entry name" value="6hp_glycosidase-like_sf"/>
</dbReference>
<protein>
    <submittedName>
        <fullName evidence="3">Alpha-rhamnosidase</fullName>
    </submittedName>
</protein>
<dbReference type="EMBL" id="PDOE01000005">
    <property type="protein sequence ID" value="RKL66923.1"/>
    <property type="molecule type" value="Genomic_DNA"/>
</dbReference>
<feature type="domain" description="Alpha-L-rhamnosidase six-hairpin glycosidase" evidence="1">
    <location>
        <begin position="268"/>
        <end position="598"/>
    </location>
</feature>
<dbReference type="AlphaFoldDB" id="A0A3A9KBH2"/>
<dbReference type="OrthoDB" id="9815108at2"/>
<comment type="caution">
    <text evidence="3">The sequence shown here is derived from an EMBL/GenBank/DDBJ whole genome shotgun (WGS) entry which is preliminary data.</text>
</comment>
<reference evidence="3 4" key="1">
    <citation type="submission" date="2017-10" db="EMBL/GenBank/DDBJ databases">
        <title>Bacillus sp. nov., a halophilic bacterium isolated from a Keqin Lake.</title>
        <authorList>
            <person name="Wang H."/>
        </authorList>
    </citation>
    <scope>NUCLEOTIDE SEQUENCE [LARGE SCALE GENOMIC DNA]</scope>
    <source>
        <strain evidence="3 4">KCTC 13187</strain>
    </source>
</reference>
<dbReference type="GO" id="GO:0005975">
    <property type="term" value="P:carbohydrate metabolic process"/>
    <property type="evidence" value="ECO:0007669"/>
    <property type="project" value="InterPro"/>
</dbReference>
<dbReference type="PANTHER" id="PTHR34987:SF6">
    <property type="entry name" value="ALPHA-L-RHAMNOSIDASE SIX-HAIRPIN GLYCOSIDASE DOMAIN-CONTAINING PROTEIN"/>
    <property type="match status" value="1"/>
</dbReference>
<sequence length="680" mass="79478">MKKNLTRENRCWIWYPGDWEIYLHEQISVRRQMRGVIYPAYWRLDRHYSSVIFTYAYELEYPEEITIHADGKFAVYLDEKDNERYHDHRMKLPAGKHELNVTAYNDVGVPALYIEGEHIKTDSNWQVSCYDKQWHTVGCWQDVLNCPETKPSKFRLETSTQQPLTVERRTDGWFVDFGKETFGYLQLNGIKGRSDLTVYYGESKEEAEDRDHCVLLDRVSLDSTQTDSIFTFKESRAYRYVQIVPVTEDFQIESISMLYEYLPVNYRGSFKSSNDRLNEIWSTALYTFHLNTREFFFDGIKRDRWVWSGDAYQSFLLNYYSFFDREVVKRTLIALRGKEPVGAHINTIVDYSLYWFSGIYDYYLYTGDVSFVKSQYDKMISLMNFCLERRNNNGMMEGIEKDWVFVDWADINNDGEVSTIQLLLCRSLETMALVAKLVGDNDRSHDYSKQAVDLKSKVIDVFWDHDQGGLVHSRLEGKLNSKVTKYPNMFALLFGYLNEKQVETVKQHVLLNPEVQAIKTPYMRFYELASLCEVGEHRFVLDEMLNYWGGMLDLGATSFWEEYDPNQTGTEHLEMYGMPYGKSLCHAWGASPMYLIGKYFLGVTPLSPGYETFVVEPHLGGLEWIEGTVPMPEGDVEIYMDSKIIRVRASHGRGILRYHKEGKTVETTIASDGSWLEVAK</sequence>
<dbReference type="InterPro" id="IPR035396">
    <property type="entry name" value="Bac_rhamnosid6H"/>
</dbReference>
<evidence type="ECO:0000313" key="3">
    <source>
        <dbReference type="EMBL" id="RKL66923.1"/>
    </source>
</evidence>
<dbReference type="SUPFAM" id="SSF48208">
    <property type="entry name" value="Six-hairpin glycosidases"/>
    <property type="match status" value="1"/>
</dbReference>
<keyword evidence="4" id="KW-1185">Reference proteome</keyword>
<name>A0A3A9KBH2_9BACI</name>
<dbReference type="PANTHER" id="PTHR34987">
    <property type="entry name" value="C, PUTATIVE (AFU_ORTHOLOGUE AFUA_3G02880)-RELATED"/>
    <property type="match status" value="1"/>
</dbReference>
<evidence type="ECO:0000259" key="2">
    <source>
        <dbReference type="Pfam" id="PF21209"/>
    </source>
</evidence>
<organism evidence="3 4">
    <name type="scientific">Salipaludibacillus neizhouensis</name>
    <dbReference type="NCBI Taxonomy" id="885475"/>
    <lineage>
        <taxon>Bacteria</taxon>
        <taxon>Bacillati</taxon>
        <taxon>Bacillota</taxon>
        <taxon>Bacilli</taxon>
        <taxon>Bacillales</taxon>
        <taxon>Bacillaceae</taxon>
    </lineage>
</organism>
<proteinExistence type="predicted"/>
<dbReference type="Gene3D" id="1.50.10.10">
    <property type="match status" value="1"/>
</dbReference>
<dbReference type="RefSeq" id="WP_110934658.1">
    <property type="nucleotide sequence ID" value="NZ_KZ614146.1"/>
</dbReference>
<dbReference type="Gene3D" id="2.60.120.260">
    <property type="entry name" value="Galactose-binding domain-like"/>
    <property type="match status" value="2"/>
</dbReference>